<evidence type="ECO:0000256" key="1">
    <source>
        <dbReference type="SAM" id="MobiDB-lite"/>
    </source>
</evidence>
<dbReference type="AlphaFoldDB" id="A0A8J4U3V1"/>
<feature type="non-terminal residue" evidence="2">
    <location>
        <position position="399"/>
    </location>
</feature>
<evidence type="ECO:0000313" key="3">
    <source>
        <dbReference type="Proteomes" id="UP000727407"/>
    </source>
</evidence>
<evidence type="ECO:0000313" key="2">
    <source>
        <dbReference type="EMBL" id="KAF5890394.1"/>
    </source>
</evidence>
<name>A0A8J4U3V1_CLAMG</name>
<dbReference type="OrthoDB" id="16120at2759"/>
<reference evidence="2" key="1">
    <citation type="submission" date="2020-07" db="EMBL/GenBank/DDBJ databases">
        <title>Clarias magur genome sequencing, assembly and annotation.</title>
        <authorList>
            <person name="Kushwaha B."/>
            <person name="Kumar R."/>
            <person name="Das P."/>
            <person name="Joshi C.G."/>
            <person name="Kumar D."/>
            <person name="Nagpure N.S."/>
            <person name="Pandey M."/>
            <person name="Agarwal S."/>
            <person name="Srivastava S."/>
            <person name="Singh M."/>
            <person name="Sahoo L."/>
            <person name="Jayasankar P."/>
            <person name="Meher P.K."/>
            <person name="Koringa P.G."/>
            <person name="Iquebal M.A."/>
            <person name="Das S.P."/>
            <person name="Bit A."/>
            <person name="Patnaik S."/>
            <person name="Patel N."/>
            <person name="Shah T.M."/>
            <person name="Hinsu A."/>
            <person name="Jena J.K."/>
        </authorList>
    </citation>
    <scope>NUCLEOTIDE SEQUENCE</scope>
    <source>
        <strain evidence="2">CIFAMagur01</strain>
        <tissue evidence="2">Testis</tissue>
    </source>
</reference>
<dbReference type="Proteomes" id="UP000727407">
    <property type="component" value="Unassembled WGS sequence"/>
</dbReference>
<sequence>GDLIEELLCVLSQRKLLSRASLHLLLLPQLHTLSLSHSCNLVTANLCSLISVRCQSLKSLDLSGAQNVSSTALCSLLTDLSCLHSLSLAGSLCDRGVIATVALRCSRLQHLDVSRCLHLSPGALLPLALRGPKRLTSLVALDIGLGQHEEDGPVSAAVLLLGVSGLHRLALEGLGHACVIIQNQDFDLTRGFTTSEGVPCLTELWEARFQENDQSNCDGEENSLTLEEKTDRSLSLEEDKRTDKPKGCLKLHLREVQGLTLHSLDAVSSLCPDLHSISLNCHDDDEDEDSSRSIRLTRGLARWSGQLRFLSLRFLGPLSELVPPLQVCGSCLLSLTLEGVQADGNLPFISLLRSCPKLTALTIHIDPPRSNQEQDDDDDDEDLEGWDLPRLPDLRTLTL</sequence>
<proteinExistence type="predicted"/>
<feature type="compositionally biased region" description="Low complexity" evidence="1">
    <location>
        <begin position="388"/>
        <end position="399"/>
    </location>
</feature>
<dbReference type="SMART" id="SM00367">
    <property type="entry name" value="LRR_CC"/>
    <property type="match status" value="2"/>
</dbReference>
<feature type="region of interest" description="Disordered" evidence="1">
    <location>
        <begin position="366"/>
        <end position="399"/>
    </location>
</feature>
<accession>A0A8J4U3V1</accession>
<dbReference type="EMBL" id="QNUK01000690">
    <property type="protein sequence ID" value="KAF5890394.1"/>
    <property type="molecule type" value="Genomic_DNA"/>
</dbReference>
<dbReference type="InterPro" id="IPR006553">
    <property type="entry name" value="Leu-rich_rpt_Cys-con_subtyp"/>
</dbReference>
<keyword evidence="3" id="KW-1185">Reference proteome</keyword>
<dbReference type="InterPro" id="IPR032675">
    <property type="entry name" value="LRR_dom_sf"/>
</dbReference>
<comment type="caution">
    <text evidence="2">The sequence shown here is derived from an EMBL/GenBank/DDBJ whole genome shotgun (WGS) entry which is preliminary data.</text>
</comment>
<gene>
    <name evidence="2" type="ORF">DAT39_019908</name>
</gene>
<protein>
    <submittedName>
        <fullName evidence="2">Dihydrofolate reductase-like isoform X2</fullName>
    </submittedName>
</protein>
<organism evidence="2 3">
    <name type="scientific">Clarias magur</name>
    <name type="common">Asian catfish</name>
    <name type="synonym">Macropteronotus magur</name>
    <dbReference type="NCBI Taxonomy" id="1594786"/>
    <lineage>
        <taxon>Eukaryota</taxon>
        <taxon>Metazoa</taxon>
        <taxon>Chordata</taxon>
        <taxon>Craniata</taxon>
        <taxon>Vertebrata</taxon>
        <taxon>Euteleostomi</taxon>
        <taxon>Actinopterygii</taxon>
        <taxon>Neopterygii</taxon>
        <taxon>Teleostei</taxon>
        <taxon>Ostariophysi</taxon>
        <taxon>Siluriformes</taxon>
        <taxon>Clariidae</taxon>
        <taxon>Clarias</taxon>
    </lineage>
</organism>
<dbReference type="SUPFAM" id="SSF52047">
    <property type="entry name" value="RNI-like"/>
    <property type="match status" value="1"/>
</dbReference>
<feature type="non-terminal residue" evidence="2">
    <location>
        <position position="1"/>
    </location>
</feature>
<feature type="compositionally biased region" description="Acidic residues" evidence="1">
    <location>
        <begin position="373"/>
        <end position="385"/>
    </location>
</feature>
<dbReference type="Gene3D" id="3.80.10.10">
    <property type="entry name" value="Ribonuclease Inhibitor"/>
    <property type="match status" value="1"/>
</dbReference>